<evidence type="ECO:0000313" key="11">
    <source>
        <dbReference type="EMBL" id="MBA8794891.1"/>
    </source>
</evidence>
<dbReference type="InterPro" id="IPR008271">
    <property type="entry name" value="Ser/Thr_kinase_AS"/>
</dbReference>
<dbReference type="PROSITE" id="PS00108">
    <property type="entry name" value="PROTEIN_KINASE_ST"/>
    <property type="match status" value="1"/>
</dbReference>
<evidence type="ECO:0000313" key="12">
    <source>
        <dbReference type="Proteomes" id="UP000523079"/>
    </source>
</evidence>
<evidence type="ECO:0000256" key="4">
    <source>
        <dbReference type="ARBA" id="ARBA00022741"/>
    </source>
</evidence>
<feature type="binding site" evidence="7">
    <location>
        <position position="50"/>
    </location>
    <ligand>
        <name>ATP</name>
        <dbReference type="ChEBI" id="CHEBI:30616"/>
    </ligand>
</feature>
<feature type="domain" description="Protein kinase" evidence="10">
    <location>
        <begin position="21"/>
        <end position="275"/>
    </location>
</feature>
<dbReference type="SMART" id="SM00220">
    <property type="entry name" value="S_TKc"/>
    <property type="match status" value="1"/>
</dbReference>
<feature type="transmembrane region" description="Helical" evidence="9">
    <location>
        <begin position="359"/>
        <end position="383"/>
    </location>
</feature>
<keyword evidence="3" id="KW-0808">Transferase</keyword>
<feature type="compositionally biased region" description="Low complexity" evidence="8">
    <location>
        <begin position="300"/>
        <end position="315"/>
    </location>
</feature>
<dbReference type="Pfam" id="PF00069">
    <property type="entry name" value="Pkinase"/>
    <property type="match status" value="1"/>
</dbReference>
<dbReference type="Gene3D" id="1.10.510.10">
    <property type="entry name" value="Transferase(Phosphotransferase) domain 1"/>
    <property type="match status" value="1"/>
</dbReference>
<evidence type="ECO:0000259" key="10">
    <source>
        <dbReference type="PROSITE" id="PS50011"/>
    </source>
</evidence>
<dbReference type="GO" id="GO:0005524">
    <property type="term" value="F:ATP binding"/>
    <property type="evidence" value="ECO:0007669"/>
    <property type="project" value="UniProtKB-UniRule"/>
</dbReference>
<dbReference type="InterPro" id="IPR017441">
    <property type="entry name" value="Protein_kinase_ATP_BS"/>
</dbReference>
<keyword evidence="9" id="KW-0812">Transmembrane</keyword>
<keyword evidence="12" id="KW-1185">Reference proteome</keyword>
<evidence type="ECO:0000256" key="6">
    <source>
        <dbReference type="ARBA" id="ARBA00022840"/>
    </source>
</evidence>
<dbReference type="SUPFAM" id="SSF56112">
    <property type="entry name" value="Protein kinase-like (PK-like)"/>
    <property type="match status" value="1"/>
</dbReference>
<evidence type="ECO:0000256" key="3">
    <source>
        <dbReference type="ARBA" id="ARBA00022679"/>
    </source>
</evidence>
<feature type="region of interest" description="Disordered" evidence="8">
    <location>
        <begin position="288"/>
        <end position="351"/>
    </location>
</feature>
<dbReference type="InterPro" id="IPR000719">
    <property type="entry name" value="Prot_kinase_dom"/>
</dbReference>
<dbReference type="EMBL" id="JACGWT010000004">
    <property type="protein sequence ID" value="MBA8794891.1"/>
    <property type="molecule type" value="Genomic_DNA"/>
</dbReference>
<dbReference type="Gene3D" id="3.30.200.20">
    <property type="entry name" value="Phosphorylase Kinase, domain 1"/>
    <property type="match status" value="1"/>
</dbReference>
<dbReference type="PANTHER" id="PTHR43289:SF6">
    <property type="entry name" value="SERINE_THREONINE-PROTEIN KINASE NEKL-3"/>
    <property type="match status" value="1"/>
</dbReference>
<keyword evidence="9" id="KW-0472">Membrane</keyword>
<sequence length="386" mass="41074">MRTELMDAQGGATDTGRIGRYATRRVLGTGAFATVWLGRDDELDAWVAIKVLADNWAHNAEVRGRFVEEARTLRRISDARVIGVHDIGTLPDGRSYFVMDHADGGTLADRLGRLTRAEALGYAVEVAQAVQVLHDHGVLHRDLKPSNLLLAKRAGRTDRLMVADLGTAKALAEASGLTLSAGTPAYMAPEQAHGRWGLDQRADVYGLGAVTHALLTGHPPFPGERDLAAVAFRDPATRPEPVDGGGPLDELLASALAFDPADRPQDAQEYADALVRIAVAEAAGRIDDRPTQLIPRAVDPAPRTTASGTTSGTTRPPVPPPRRTDESAVSARTPWEAREEAAPVEPVRPSAPEPARARLSAGGLVSIALLVFVVVAVATWLLLAVF</sequence>
<proteinExistence type="predicted"/>
<protein>
    <recommendedName>
        <fullName evidence="1">non-specific serine/threonine protein kinase</fullName>
        <ecNumber evidence="1">2.7.11.1</ecNumber>
    </recommendedName>
</protein>
<accession>A0A7W3ITC9</accession>
<evidence type="ECO:0000256" key="2">
    <source>
        <dbReference type="ARBA" id="ARBA00022527"/>
    </source>
</evidence>
<keyword evidence="2 11" id="KW-0723">Serine/threonine-protein kinase</keyword>
<dbReference type="InterPro" id="IPR011009">
    <property type="entry name" value="Kinase-like_dom_sf"/>
</dbReference>
<dbReference type="PROSITE" id="PS00107">
    <property type="entry name" value="PROTEIN_KINASE_ATP"/>
    <property type="match status" value="1"/>
</dbReference>
<evidence type="ECO:0000256" key="1">
    <source>
        <dbReference type="ARBA" id="ARBA00012513"/>
    </source>
</evidence>
<reference evidence="11 12" key="1">
    <citation type="submission" date="2020-07" db="EMBL/GenBank/DDBJ databases">
        <title>Sequencing the genomes of 1000 actinobacteria strains.</title>
        <authorList>
            <person name="Klenk H.-P."/>
        </authorList>
    </citation>
    <scope>NUCLEOTIDE SEQUENCE [LARGE SCALE GENOMIC DNA]</scope>
    <source>
        <strain evidence="11 12">DSM 100723</strain>
    </source>
</reference>
<gene>
    <name evidence="11" type="ORF">FHX74_002519</name>
</gene>
<dbReference type="PANTHER" id="PTHR43289">
    <property type="entry name" value="MITOGEN-ACTIVATED PROTEIN KINASE KINASE KINASE 20-RELATED"/>
    <property type="match status" value="1"/>
</dbReference>
<comment type="caution">
    <text evidence="11">The sequence shown here is derived from an EMBL/GenBank/DDBJ whole genome shotgun (WGS) entry which is preliminary data.</text>
</comment>
<keyword evidence="9" id="KW-1133">Transmembrane helix</keyword>
<evidence type="ECO:0000256" key="9">
    <source>
        <dbReference type="SAM" id="Phobius"/>
    </source>
</evidence>
<evidence type="ECO:0000256" key="7">
    <source>
        <dbReference type="PROSITE-ProRule" id="PRU10141"/>
    </source>
</evidence>
<keyword evidence="6 7" id="KW-0067">ATP-binding</keyword>
<dbReference type="CDD" id="cd14014">
    <property type="entry name" value="STKc_PknB_like"/>
    <property type="match status" value="1"/>
</dbReference>
<keyword evidence="5 11" id="KW-0418">Kinase</keyword>
<organism evidence="11 12">
    <name type="scientific">Microlunatus kandeliicorticis</name>
    <dbReference type="NCBI Taxonomy" id="1759536"/>
    <lineage>
        <taxon>Bacteria</taxon>
        <taxon>Bacillati</taxon>
        <taxon>Actinomycetota</taxon>
        <taxon>Actinomycetes</taxon>
        <taxon>Propionibacteriales</taxon>
        <taxon>Propionibacteriaceae</taxon>
        <taxon>Microlunatus</taxon>
    </lineage>
</organism>
<name>A0A7W3ITC9_9ACTN</name>
<dbReference type="GO" id="GO:0004674">
    <property type="term" value="F:protein serine/threonine kinase activity"/>
    <property type="evidence" value="ECO:0007669"/>
    <property type="project" value="UniProtKB-KW"/>
</dbReference>
<dbReference type="Proteomes" id="UP000523079">
    <property type="component" value="Unassembled WGS sequence"/>
</dbReference>
<dbReference type="AlphaFoldDB" id="A0A7W3ITC9"/>
<evidence type="ECO:0000256" key="8">
    <source>
        <dbReference type="SAM" id="MobiDB-lite"/>
    </source>
</evidence>
<dbReference type="PROSITE" id="PS50011">
    <property type="entry name" value="PROTEIN_KINASE_DOM"/>
    <property type="match status" value="1"/>
</dbReference>
<evidence type="ECO:0000256" key="5">
    <source>
        <dbReference type="ARBA" id="ARBA00022777"/>
    </source>
</evidence>
<keyword evidence="4 7" id="KW-0547">Nucleotide-binding</keyword>
<dbReference type="EC" id="2.7.11.1" evidence="1"/>
<dbReference type="RefSeq" id="WP_220483902.1">
    <property type="nucleotide sequence ID" value="NZ_JACGWT010000004.1"/>
</dbReference>